<dbReference type="Pfam" id="PF00583">
    <property type="entry name" value="Acetyltransf_1"/>
    <property type="match status" value="1"/>
</dbReference>
<reference evidence="4 5" key="1">
    <citation type="submission" date="2017-03" db="EMBL/GenBank/DDBJ databases">
        <authorList>
            <person name="Afonso C.L."/>
            <person name="Miller P.J."/>
            <person name="Scott M.A."/>
            <person name="Spackman E."/>
            <person name="Goraichik I."/>
            <person name="Dimitrov K.M."/>
            <person name="Suarez D.L."/>
            <person name="Swayne D.E."/>
        </authorList>
    </citation>
    <scope>NUCLEOTIDE SEQUENCE [LARGE SCALE GENOMIC DNA]</scope>
    <source>
        <strain evidence="4 5">CECT 8625</strain>
    </source>
</reference>
<dbReference type="InterPro" id="IPR000182">
    <property type="entry name" value="GNAT_dom"/>
</dbReference>
<dbReference type="RefSeq" id="WP_085793333.1">
    <property type="nucleotide sequence ID" value="NZ_FWFK01000007.1"/>
</dbReference>
<organism evidence="4 5">
    <name type="scientific">Roseivivax jejudonensis</name>
    <dbReference type="NCBI Taxonomy" id="1529041"/>
    <lineage>
        <taxon>Bacteria</taxon>
        <taxon>Pseudomonadati</taxon>
        <taxon>Pseudomonadota</taxon>
        <taxon>Alphaproteobacteria</taxon>
        <taxon>Rhodobacterales</taxon>
        <taxon>Roseobacteraceae</taxon>
        <taxon>Roseivivax</taxon>
    </lineage>
</organism>
<dbReference type="Proteomes" id="UP000193570">
    <property type="component" value="Unassembled WGS sequence"/>
</dbReference>
<evidence type="ECO:0000256" key="1">
    <source>
        <dbReference type="ARBA" id="ARBA00022679"/>
    </source>
</evidence>
<keyword evidence="2" id="KW-0012">Acyltransferase</keyword>
<keyword evidence="5" id="KW-1185">Reference proteome</keyword>
<dbReference type="EMBL" id="FWFK01000007">
    <property type="protein sequence ID" value="SLN67939.1"/>
    <property type="molecule type" value="Genomic_DNA"/>
</dbReference>
<dbReference type="InterPro" id="IPR050832">
    <property type="entry name" value="Bact_Acetyltransf"/>
</dbReference>
<dbReference type="InterPro" id="IPR016181">
    <property type="entry name" value="Acyl_CoA_acyltransferase"/>
</dbReference>
<dbReference type="GO" id="GO:0016747">
    <property type="term" value="F:acyltransferase activity, transferring groups other than amino-acyl groups"/>
    <property type="evidence" value="ECO:0007669"/>
    <property type="project" value="InterPro"/>
</dbReference>
<dbReference type="AlphaFoldDB" id="A0A1X7A239"/>
<dbReference type="Gene3D" id="3.40.630.30">
    <property type="match status" value="1"/>
</dbReference>
<dbReference type="CDD" id="cd04301">
    <property type="entry name" value="NAT_SF"/>
    <property type="match status" value="1"/>
</dbReference>
<dbReference type="PROSITE" id="PS51186">
    <property type="entry name" value="GNAT"/>
    <property type="match status" value="1"/>
</dbReference>
<evidence type="ECO:0000256" key="2">
    <source>
        <dbReference type="ARBA" id="ARBA00023315"/>
    </source>
</evidence>
<dbReference type="PANTHER" id="PTHR43877">
    <property type="entry name" value="AMINOALKYLPHOSPHONATE N-ACETYLTRANSFERASE-RELATED-RELATED"/>
    <property type="match status" value="1"/>
</dbReference>
<accession>A0A1X7A239</accession>
<evidence type="ECO:0000313" key="5">
    <source>
        <dbReference type="Proteomes" id="UP000193570"/>
    </source>
</evidence>
<gene>
    <name evidence="4" type="ORF">ROJ8625_03501</name>
</gene>
<evidence type="ECO:0000313" key="4">
    <source>
        <dbReference type="EMBL" id="SLN67939.1"/>
    </source>
</evidence>
<sequence>MAHALRPFTAADADWLIDAHRVLYAREAGFDDSFGALVATIVEAFLSDHDPARERGWIAWNDDARVGSIFCVDAGGSAAKLRLFLLLPEARGQGLGRDMLATCMAWARARGYARMTLATHESHRAACALYARTGFVCRSTRPVTNFGQALVEQHWEIAL</sequence>
<dbReference type="PANTHER" id="PTHR43877:SF2">
    <property type="entry name" value="AMINOALKYLPHOSPHONATE N-ACETYLTRANSFERASE-RELATED"/>
    <property type="match status" value="1"/>
</dbReference>
<proteinExistence type="predicted"/>
<dbReference type="SUPFAM" id="SSF55729">
    <property type="entry name" value="Acyl-CoA N-acyltransferases (Nat)"/>
    <property type="match status" value="1"/>
</dbReference>
<protein>
    <submittedName>
        <fullName evidence="4">TDP-fucosamine acetyltransferase</fullName>
    </submittedName>
</protein>
<evidence type="ECO:0000259" key="3">
    <source>
        <dbReference type="PROSITE" id="PS51186"/>
    </source>
</evidence>
<dbReference type="OrthoDB" id="273614at2"/>
<keyword evidence="1 4" id="KW-0808">Transferase</keyword>
<feature type="domain" description="N-acetyltransferase" evidence="3">
    <location>
        <begin position="3"/>
        <end position="157"/>
    </location>
</feature>
<name>A0A1X7A239_9RHOB</name>